<name>A0A922CRK6_MANSE</name>
<evidence type="ECO:0000313" key="2">
    <source>
        <dbReference type="Proteomes" id="UP000791440"/>
    </source>
</evidence>
<dbReference type="AlphaFoldDB" id="A0A922CRK6"/>
<sequence length="166" mass="18762">MNLKQRQREALSKERQHRLTAGGAFASDAMDPDVAALAPVFIGVDASIDSDTHQGIHNSDTESDEQGSVKTEQVNFRVRSDFFEPQVSTGEHLIPQIAGTSNQSSFQTNMSVDCMEASILEKEYQYRQKRADEKHKLEMMVLREQYREAKAKADLAELVLKQRQSM</sequence>
<dbReference type="EMBL" id="JH668494">
    <property type="protein sequence ID" value="KAG6455632.1"/>
    <property type="molecule type" value="Genomic_DNA"/>
</dbReference>
<evidence type="ECO:0000313" key="1">
    <source>
        <dbReference type="EMBL" id="KAG6455631.1"/>
    </source>
</evidence>
<comment type="caution">
    <text evidence="1">The sequence shown here is derived from an EMBL/GenBank/DDBJ whole genome shotgun (WGS) entry which is preliminary data.</text>
</comment>
<reference evidence="1" key="2">
    <citation type="submission" date="2020-12" db="EMBL/GenBank/DDBJ databases">
        <authorList>
            <person name="Kanost M."/>
        </authorList>
    </citation>
    <scope>NUCLEOTIDE SEQUENCE</scope>
</reference>
<dbReference type="Proteomes" id="UP000791440">
    <property type="component" value="Unassembled WGS sequence"/>
</dbReference>
<reference evidence="1" key="1">
    <citation type="journal article" date="2016" name="Insect Biochem. Mol. Biol.">
        <title>Multifaceted biological insights from a draft genome sequence of the tobacco hornworm moth, Manduca sexta.</title>
        <authorList>
            <person name="Kanost M.R."/>
            <person name="Arrese E.L."/>
            <person name="Cao X."/>
            <person name="Chen Y.R."/>
            <person name="Chellapilla S."/>
            <person name="Goldsmith M.R."/>
            <person name="Grosse-Wilde E."/>
            <person name="Heckel D.G."/>
            <person name="Herndon N."/>
            <person name="Jiang H."/>
            <person name="Papanicolaou A."/>
            <person name="Qu J."/>
            <person name="Soulages J.L."/>
            <person name="Vogel H."/>
            <person name="Walters J."/>
            <person name="Waterhouse R.M."/>
            <person name="Ahn S.J."/>
            <person name="Almeida F.C."/>
            <person name="An C."/>
            <person name="Aqrawi P."/>
            <person name="Bretschneider A."/>
            <person name="Bryant W.B."/>
            <person name="Bucks S."/>
            <person name="Chao H."/>
            <person name="Chevignon G."/>
            <person name="Christen J.M."/>
            <person name="Clarke D.F."/>
            <person name="Dittmer N.T."/>
            <person name="Ferguson L.C.F."/>
            <person name="Garavelou S."/>
            <person name="Gordon K.H.J."/>
            <person name="Gunaratna R.T."/>
            <person name="Han Y."/>
            <person name="Hauser F."/>
            <person name="He Y."/>
            <person name="Heidel-Fischer H."/>
            <person name="Hirsh A."/>
            <person name="Hu Y."/>
            <person name="Jiang H."/>
            <person name="Kalra D."/>
            <person name="Klinner C."/>
            <person name="Konig C."/>
            <person name="Kovar C."/>
            <person name="Kroll A.R."/>
            <person name="Kuwar S.S."/>
            <person name="Lee S.L."/>
            <person name="Lehman R."/>
            <person name="Li K."/>
            <person name="Li Z."/>
            <person name="Liang H."/>
            <person name="Lovelace S."/>
            <person name="Lu Z."/>
            <person name="Mansfield J.H."/>
            <person name="McCulloch K.J."/>
            <person name="Mathew T."/>
            <person name="Morton B."/>
            <person name="Muzny D.M."/>
            <person name="Neunemann D."/>
            <person name="Ongeri F."/>
            <person name="Pauchet Y."/>
            <person name="Pu L.L."/>
            <person name="Pyrousis I."/>
            <person name="Rao X.J."/>
            <person name="Redding A."/>
            <person name="Roesel C."/>
            <person name="Sanchez-Gracia A."/>
            <person name="Schaack S."/>
            <person name="Shukla A."/>
            <person name="Tetreau G."/>
            <person name="Wang Y."/>
            <person name="Xiong G.H."/>
            <person name="Traut W."/>
            <person name="Walsh T.K."/>
            <person name="Worley K.C."/>
            <person name="Wu D."/>
            <person name="Wu W."/>
            <person name="Wu Y.Q."/>
            <person name="Zhang X."/>
            <person name="Zou Z."/>
            <person name="Zucker H."/>
            <person name="Briscoe A.D."/>
            <person name="Burmester T."/>
            <person name="Clem R.J."/>
            <person name="Feyereisen R."/>
            <person name="Grimmelikhuijzen C.J.P."/>
            <person name="Hamodrakas S.J."/>
            <person name="Hansson B.S."/>
            <person name="Huguet E."/>
            <person name="Jermiin L.S."/>
            <person name="Lan Q."/>
            <person name="Lehman H.K."/>
            <person name="Lorenzen M."/>
            <person name="Merzendorfer H."/>
            <person name="Michalopoulos I."/>
            <person name="Morton D.B."/>
            <person name="Muthukrishnan S."/>
            <person name="Oakeshott J.G."/>
            <person name="Palmer W."/>
            <person name="Park Y."/>
            <person name="Passarelli A.L."/>
            <person name="Rozas J."/>
            <person name="Schwartz L.M."/>
            <person name="Smith W."/>
            <person name="Southgate A."/>
            <person name="Vilcinskas A."/>
            <person name="Vogt R."/>
            <person name="Wang P."/>
            <person name="Werren J."/>
            <person name="Yu X.Q."/>
            <person name="Zhou J.J."/>
            <person name="Brown S.J."/>
            <person name="Scherer S.E."/>
            <person name="Richards S."/>
            <person name="Blissard G.W."/>
        </authorList>
    </citation>
    <scope>NUCLEOTIDE SEQUENCE</scope>
</reference>
<keyword evidence="2" id="KW-1185">Reference proteome</keyword>
<organism evidence="1 2">
    <name type="scientific">Manduca sexta</name>
    <name type="common">Tobacco hawkmoth</name>
    <name type="synonym">Tobacco hornworm</name>
    <dbReference type="NCBI Taxonomy" id="7130"/>
    <lineage>
        <taxon>Eukaryota</taxon>
        <taxon>Metazoa</taxon>
        <taxon>Ecdysozoa</taxon>
        <taxon>Arthropoda</taxon>
        <taxon>Hexapoda</taxon>
        <taxon>Insecta</taxon>
        <taxon>Pterygota</taxon>
        <taxon>Neoptera</taxon>
        <taxon>Endopterygota</taxon>
        <taxon>Lepidoptera</taxon>
        <taxon>Glossata</taxon>
        <taxon>Ditrysia</taxon>
        <taxon>Bombycoidea</taxon>
        <taxon>Sphingidae</taxon>
        <taxon>Sphinginae</taxon>
        <taxon>Sphingini</taxon>
        <taxon>Manduca</taxon>
    </lineage>
</organism>
<dbReference type="EMBL" id="JH668494">
    <property type="protein sequence ID" value="KAG6455631.1"/>
    <property type="molecule type" value="Genomic_DNA"/>
</dbReference>
<gene>
    <name evidence="1" type="ORF">O3G_MSEX009312</name>
</gene>
<protein>
    <submittedName>
        <fullName evidence="1">Uncharacterized protein</fullName>
    </submittedName>
</protein>
<proteinExistence type="predicted"/>
<accession>A0A922CRK6</accession>